<dbReference type="PANTHER" id="PTHR21229">
    <property type="entry name" value="LUNG SEVEN TRANSMEMBRANE RECEPTOR"/>
    <property type="match status" value="1"/>
</dbReference>
<dbReference type="Pfam" id="PF06814">
    <property type="entry name" value="GOST_TM"/>
    <property type="match status" value="1"/>
</dbReference>
<evidence type="ECO:0000256" key="5">
    <source>
        <dbReference type="ARBA" id="ARBA00023136"/>
    </source>
</evidence>
<gene>
    <name evidence="9" type="ORF">PGSY75_1215900</name>
</gene>
<dbReference type="KEGG" id="pgab:PGSY75_1215900"/>
<dbReference type="GO" id="GO:0016020">
    <property type="term" value="C:membrane"/>
    <property type="evidence" value="ECO:0007669"/>
    <property type="project" value="UniProtKB-SubCell"/>
</dbReference>
<feature type="domain" description="GOST seven transmembrane" evidence="8">
    <location>
        <begin position="421"/>
        <end position="664"/>
    </location>
</feature>
<keyword evidence="4 7" id="KW-1133">Transmembrane helix</keyword>
<dbReference type="GO" id="GO:0005794">
    <property type="term" value="C:Golgi apparatus"/>
    <property type="evidence" value="ECO:0007669"/>
    <property type="project" value="TreeGrafter"/>
</dbReference>
<feature type="compositionally biased region" description="Polar residues" evidence="6">
    <location>
        <begin position="206"/>
        <end position="219"/>
    </location>
</feature>
<feature type="compositionally biased region" description="Low complexity" evidence="6">
    <location>
        <begin position="125"/>
        <end position="199"/>
    </location>
</feature>
<feature type="transmembrane region" description="Helical" evidence="7">
    <location>
        <begin position="12"/>
        <end position="33"/>
    </location>
</feature>
<dbReference type="InterPro" id="IPR009637">
    <property type="entry name" value="GPR107/GPR108-like"/>
</dbReference>
<evidence type="ECO:0000256" key="1">
    <source>
        <dbReference type="ARBA" id="ARBA00004141"/>
    </source>
</evidence>
<feature type="non-terminal residue" evidence="9">
    <location>
        <position position="695"/>
    </location>
</feature>
<evidence type="ECO:0000256" key="7">
    <source>
        <dbReference type="SAM" id="Phobius"/>
    </source>
</evidence>
<keyword evidence="5 7" id="KW-0472">Membrane</keyword>
<evidence type="ECO:0000256" key="4">
    <source>
        <dbReference type="ARBA" id="ARBA00022989"/>
    </source>
</evidence>
<evidence type="ECO:0000256" key="6">
    <source>
        <dbReference type="SAM" id="MobiDB-lite"/>
    </source>
</evidence>
<feature type="transmembrane region" description="Helical" evidence="7">
    <location>
        <begin position="558"/>
        <end position="582"/>
    </location>
</feature>
<evidence type="ECO:0000256" key="3">
    <source>
        <dbReference type="ARBA" id="ARBA00022729"/>
    </source>
</evidence>
<dbReference type="InterPro" id="IPR053937">
    <property type="entry name" value="GOST_TM"/>
</dbReference>
<feature type="transmembrane region" description="Helical" evidence="7">
    <location>
        <begin position="488"/>
        <end position="517"/>
    </location>
</feature>
<dbReference type="PANTHER" id="PTHR21229:SF1">
    <property type="entry name" value="GH17801P"/>
    <property type="match status" value="1"/>
</dbReference>
<dbReference type="VEuPathDB" id="PlasmoDB:PGABG01_1215000"/>
<keyword evidence="3" id="KW-0732">Signal</keyword>
<protein>
    <submittedName>
        <fullName evidence="9">Putative serpentine receptor</fullName>
    </submittedName>
</protein>
<feature type="transmembrane region" description="Helical" evidence="7">
    <location>
        <begin position="424"/>
        <end position="444"/>
    </location>
</feature>
<evidence type="ECO:0000259" key="8">
    <source>
        <dbReference type="Pfam" id="PF06814"/>
    </source>
</evidence>
<dbReference type="AlphaFoldDB" id="A0A151LG71"/>
<keyword evidence="9" id="KW-0675">Receptor</keyword>
<feature type="transmembrane region" description="Helical" evidence="7">
    <location>
        <begin position="529"/>
        <end position="546"/>
    </location>
</feature>
<evidence type="ECO:0000313" key="9">
    <source>
        <dbReference type="EMBL" id="KYN97970.1"/>
    </source>
</evidence>
<dbReference type="RefSeq" id="XP_018640609.1">
    <property type="nucleotide sequence ID" value="XM_018786744.1"/>
</dbReference>
<keyword evidence="2 7" id="KW-0812">Transmembrane</keyword>
<evidence type="ECO:0000313" key="10">
    <source>
        <dbReference type="Proteomes" id="UP000076004"/>
    </source>
</evidence>
<accession>A0A151LG71</accession>
<reference evidence="9 10" key="1">
    <citation type="journal article" date="2016" name="Nat. Commun.">
        <title>Genomes of cryptic chimpanzee Plasmodium species reveal key evolutionary events leading to human malaria.</title>
        <authorList>
            <person name="Sundararaman S.A."/>
            <person name="Plenderleith L.J."/>
            <person name="Liu W."/>
            <person name="Loy D.E."/>
            <person name="Learn G.H."/>
            <person name="Li Y."/>
            <person name="Shaw K.S."/>
            <person name="Ayouba A."/>
            <person name="Peeters M."/>
            <person name="Speede S."/>
            <person name="Shaw G.M."/>
            <person name="Bushman F.D."/>
            <person name="Brisson D."/>
            <person name="Rayner J.C."/>
            <person name="Sharp P.M."/>
            <person name="Hahn B.H."/>
        </authorList>
    </citation>
    <scope>NUCLEOTIDE SEQUENCE [LARGE SCALE GENOMIC DNA]</scope>
    <source>
        <strain evidence="9 10">SY75</strain>
    </source>
</reference>
<feature type="transmembrane region" description="Helical" evidence="7">
    <location>
        <begin position="603"/>
        <end position="627"/>
    </location>
</feature>
<feature type="transmembrane region" description="Helical" evidence="7">
    <location>
        <begin position="456"/>
        <end position="476"/>
    </location>
</feature>
<dbReference type="GeneID" id="29777333"/>
<comment type="subcellular location">
    <subcellularLocation>
        <location evidence="1">Membrane</location>
        <topology evidence="1">Multi-pass membrane protein</topology>
    </subcellularLocation>
</comment>
<dbReference type="EMBL" id="LVLB01000013">
    <property type="protein sequence ID" value="KYN97970.1"/>
    <property type="molecule type" value="Genomic_DNA"/>
</dbReference>
<feature type="transmembrane region" description="Helical" evidence="7">
    <location>
        <begin position="639"/>
        <end position="660"/>
    </location>
</feature>
<dbReference type="Proteomes" id="UP000076004">
    <property type="component" value="Chromosome 12"/>
</dbReference>
<sequence>MVIWKGNVKNKILFLIFVAYFFVFVKISNGQLIKLDGQKINTNYILYVLKGLFIFGENESPYVLLGKKKDMDFKAAHAIFENVGISTTDNKNTKYFSFEMGDTTSDDNNNHENNINENNKKNSNDDNNNNNNKNDDNNNNNNNNNDDNNNNNSNDDNNNNNKKNSNDDNNNNNNNNNNNDDNNNNNNNDDNNNNNSYDNNTKELQKSYNNHSNNTNSPSDKQNDDDENKDKFKINLYKDNPYLRKKKEYRYSEDVDSFVTPELFLELIIMKEKDFNKHYLPKDHDICCYMQEEGIDGYEKYTCPGKGYLKRYIDEDSIYSLKLPVYFINDRIKDDNDSNSNSSSGSNYYNNVYNFNSGNEINHENLLNHLKNKFVYNIKDTDVYALFLSNCMDSKKYELHLHGNIHILNEYGYLPGDKISKLNLYVLSMIIYSIYLFIWSYLLIKNKNYVIKIQIWILVCVFLYLMENVFLFLYFLSYNLYAKVNNELLFISVCSSILKNVCSYLLILLGSLGWGIVIPTLDRKTFIKIKILFFFFIIFDFIKQFVDMHLTDTQINTGYFLFCIIPVTIIYSIIYLWVFTSASQIIIQLNEDKQYEKLNMFKNFFNVLIFTLLFSIIAFIIDIVVMIYVDNSIWNLKNYLSEGIISCLFLIILTAMFILFKPSDRLKRISHFTEIGDMDEMEDFSNFKNSIEDIS</sequence>
<feature type="region of interest" description="Disordered" evidence="6">
    <location>
        <begin position="102"/>
        <end position="229"/>
    </location>
</feature>
<comment type="caution">
    <text evidence="9">The sequence shown here is derived from an EMBL/GenBank/DDBJ whole genome shotgun (WGS) entry which is preliminary data.</text>
</comment>
<evidence type="ECO:0000256" key="2">
    <source>
        <dbReference type="ARBA" id="ARBA00022692"/>
    </source>
</evidence>
<organism evidence="9 10">
    <name type="scientific">Plasmodium gaboni</name>
    <dbReference type="NCBI Taxonomy" id="647221"/>
    <lineage>
        <taxon>Eukaryota</taxon>
        <taxon>Sar</taxon>
        <taxon>Alveolata</taxon>
        <taxon>Apicomplexa</taxon>
        <taxon>Aconoidasida</taxon>
        <taxon>Haemosporida</taxon>
        <taxon>Plasmodiidae</taxon>
        <taxon>Plasmodium</taxon>
        <taxon>Plasmodium (Laverania)</taxon>
    </lineage>
</organism>
<proteinExistence type="predicted"/>
<name>A0A151LG71_9APIC</name>
<dbReference type="VEuPathDB" id="PlasmoDB:PGSY75_1215900"/>